<feature type="domain" description="HTH merR-type" evidence="2">
    <location>
        <begin position="1"/>
        <end position="69"/>
    </location>
</feature>
<dbReference type="InterPro" id="IPR000551">
    <property type="entry name" value="MerR-type_HTH_dom"/>
</dbReference>
<dbReference type="CDD" id="cd02440">
    <property type="entry name" value="AdoMet_MTases"/>
    <property type="match status" value="1"/>
</dbReference>
<comment type="caution">
    <text evidence="3">The sequence shown here is derived from an EMBL/GenBank/DDBJ whole genome shotgun (WGS) entry which is preliminary data.</text>
</comment>
<dbReference type="GO" id="GO:0003700">
    <property type="term" value="F:DNA-binding transcription factor activity"/>
    <property type="evidence" value="ECO:0007669"/>
    <property type="project" value="InterPro"/>
</dbReference>
<dbReference type="Gene3D" id="3.40.50.150">
    <property type="entry name" value="Vaccinia Virus protein VP39"/>
    <property type="match status" value="1"/>
</dbReference>
<dbReference type="Pfam" id="PF08241">
    <property type="entry name" value="Methyltransf_11"/>
    <property type="match status" value="1"/>
</dbReference>
<evidence type="ECO:0000313" key="4">
    <source>
        <dbReference type="Proteomes" id="UP000036097"/>
    </source>
</evidence>
<dbReference type="EMBL" id="LDOT01000001">
    <property type="protein sequence ID" value="KLV09526.1"/>
    <property type="molecule type" value="Genomic_DNA"/>
</dbReference>
<dbReference type="SUPFAM" id="SSF46955">
    <property type="entry name" value="Putative DNA-binding domain"/>
    <property type="match status" value="1"/>
</dbReference>
<evidence type="ECO:0000256" key="1">
    <source>
        <dbReference type="ARBA" id="ARBA00023125"/>
    </source>
</evidence>
<keyword evidence="1" id="KW-0238">DNA-binding</keyword>
<reference evidence="3 4" key="1">
    <citation type="submission" date="2015-05" db="EMBL/GenBank/DDBJ databases">
        <title>Photobacterium galathea sp. nov.</title>
        <authorList>
            <person name="Machado H."/>
            <person name="Gram L."/>
        </authorList>
    </citation>
    <scope>NUCLEOTIDE SEQUENCE [LARGE SCALE GENOMIC DNA]</scope>
    <source>
        <strain evidence="3 4">CGMCC 1.12159</strain>
    </source>
</reference>
<gene>
    <name evidence="3" type="ORF">ABT56_00060</name>
</gene>
<sequence length="389" mass="44060">MYRISELAQQVGLSRSTLLYYEKLGLICGNRLDNGYRTYSEQDVQRVKLLQQLQAGGLTLKECQACLDSQINRESLVQRLAILDEDIAQKQKARELLAAMLGRHSMREWHQNMDSQAPAAHFDWLIKQGFSEKEALRLRWISKDMNTHDSYMNDFFRVFDPLERWGPGSEADTLRALAKVPFVPEQLLEVGCGQGIATTVLAAHCPAPITAVDNHDAALDRLARRAGECGVADKITAVTASMTDLPFADEAFDVIWAESSAYVMGVENAFKQWKRLLTPGGVLVLSDLVWSCDTPDDEVRAFWLNEYPDIGDEKVRIVQAKQAGYEVLDSFVLSDESWAAYYEPLQAQVDALEADMAESSAMRDIKKELAIYRQRGRQFDYQMFVLQKR</sequence>
<dbReference type="CDD" id="cd04789">
    <property type="entry name" value="HTH_Cfa"/>
    <property type="match status" value="1"/>
</dbReference>
<dbReference type="GO" id="GO:0003677">
    <property type="term" value="F:DNA binding"/>
    <property type="evidence" value="ECO:0007669"/>
    <property type="project" value="UniProtKB-KW"/>
</dbReference>
<keyword evidence="3" id="KW-0808">Transferase</keyword>
<dbReference type="PANTHER" id="PTHR30204">
    <property type="entry name" value="REDOX-CYCLING DRUG-SENSING TRANSCRIPTIONAL ACTIVATOR SOXR"/>
    <property type="match status" value="1"/>
</dbReference>
<dbReference type="Proteomes" id="UP000036097">
    <property type="component" value="Unassembled WGS sequence"/>
</dbReference>
<dbReference type="SMART" id="SM00422">
    <property type="entry name" value="HTH_MERR"/>
    <property type="match status" value="1"/>
</dbReference>
<protein>
    <submittedName>
        <fullName evidence="3">Methyltransferase</fullName>
    </submittedName>
</protein>
<proteinExistence type="predicted"/>
<dbReference type="PANTHER" id="PTHR30204:SF97">
    <property type="entry name" value="MERR FAMILY REGULATORY PROTEIN"/>
    <property type="match status" value="1"/>
</dbReference>
<name>A0A0J1HD23_9GAMM</name>
<keyword evidence="4" id="KW-1185">Reference proteome</keyword>
<dbReference type="InterPro" id="IPR009061">
    <property type="entry name" value="DNA-bd_dom_put_sf"/>
</dbReference>
<organism evidence="3 4">
    <name type="scientific">Photobacterium aquae</name>
    <dbReference type="NCBI Taxonomy" id="1195763"/>
    <lineage>
        <taxon>Bacteria</taxon>
        <taxon>Pseudomonadati</taxon>
        <taxon>Pseudomonadota</taxon>
        <taxon>Gammaproteobacteria</taxon>
        <taxon>Vibrionales</taxon>
        <taxon>Vibrionaceae</taxon>
        <taxon>Photobacterium</taxon>
    </lineage>
</organism>
<dbReference type="GO" id="GO:0008757">
    <property type="term" value="F:S-adenosylmethionine-dependent methyltransferase activity"/>
    <property type="evidence" value="ECO:0007669"/>
    <property type="project" value="InterPro"/>
</dbReference>
<evidence type="ECO:0000313" key="3">
    <source>
        <dbReference type="EMBL" id="KLV09526.1"/>
    </source>
</evidence>
<dbReference type="AlphaFoldDB" id="A0A0J1HD23"/>
<dbReference type="SUPFAM" id="SSF53335">
    <property type="entry name" value="S-adenosyl-L-methionine-dependent methyltransferases"/>
    <property type="match status" value="1"/>
</dbReference>
<dbReference type="RefSeq" id="WP_047876814.1">
    <property type="nucleotide sequence ID" value="NZ_LDOT01000001.1"/>
</dbReference>
<dbReference type="PROSITE" id="PS50937">
    <property type="entry name" value="HTH_MERR_2"/>
    <property type="match status" value="1"/>
</dbReference>
<accession>A0A0J1HD23</accession>
<keyword evidence="3" id="KW-0489">Methyltransferase</keyword>
<dbReference type="InterPro" id="IPR013216">
    <property type="entry name" value="Methyltransf_11"/>
</dbReference>
<dbReference type="PRINTS" id="PR00040">
    <property type="entry name" value="HTHMERR"/>
</dbReference>
<dbReference type="Gene3D" id="1.10.1660.10">
    <property type="match status" value="1"/>
</dbReference>
<evidence type="ECO:0000259" key="2">
    <source>
        <dbReference type="PROSITE" id="PS50937"/>
    </source>
</evidence>
<dbReference type="STRING" id="1195763.ABT56_00060"/>
<dbReference type="PATRIC" id="fig|1195763.3.peg.11"/>
<dbReference type="GO" id="GO:0032259">
    <property type="term" value="P:methylation"/>
    <property type="evidence" value="ECO:0007669"/>
    <property type="project" value="UniProtKB-KW"/>
</dbReference>
<dbReference type="InterPro" id="IPR047057">
    <property type="entry name" value="MerR_fam"/>
</dbReference>
<dbReference type="InterPro" id="IPR029063">
    <property type="entry name" value="SAM-dependent_MTases_sf"/>
</dbReference>
<dbReference type="OrthoDB" id="9808480at2"/>
<dbReference type="Pfam" id="PF13411">
    <property type="entry name" value="MerR_1"/>
    <property type="match status" value="1"/>
</dbReference>